<evidence type="ECO:0000313" key="4">
    <source>
        <dbReference type="Proteomes" id="UP000501058"/>
    </source>
</evidence>
<dbReference type="InterPro" id="IPR043129">
    <property type="entry name" value="ATPase_NBD"/>
</dbReference>
<evidence type="ECO:0000259" key="2">
    <source>
        <dbReference type="Pfam" id="PF12802"/>
    </source>
</evidence>
<reference evidence="3 4" key="1">
    <citation type="submission" date="2020-03" db="EMBL/GenBank/DDBJ databases">
        <title>Propioniciclava sp. nov., isolated from Hydrophilus acuminatus.</title>
        <authorList>
            <person name="Hyun D.-W."/>
            <person name="Bae J.-W."/>
        </authorList>
    </citation>
    <scope>NUCLEOTIDE SEQUENCE [LARGE SCALE GENOMIC DNA]</scope>
    <source>
        <strain evidence="3 4">HDW11</strain>
    </source>
</reference>
<feature type="domain" description="HTH marR-type" evidence="2">
    <location>
        <begin position="31"/>
        <end position="75"/>
    </location>
</feature>
<organism evidence="3 4">
    <name type="scientific">Propioniciclava coleopterorum</name>
    <dbReference type="NCBI Taxonomy" id="2714937"/>
    <lineage>
        <taxon>Bacteria</taxon>
        <taxon>Bacillati</taxon>
        <taxon>Actinomycetota</taxon>
        <taxon>Actinomycetes</taxon>
        <taxon>Propionibacteriales</taxon>
        <taxon>Propionibacteriaceae</taxon>
        <taxon>Propioniciclava</taxon>
    </lineage>
</organism>
<dbReference type="PANTHER" id="PTHR18964">
    <property type="entry name" value="ROK (REPRESSOR, ORF, KINASE) FAMILY"/>
    <property type="match status" value="1"/>
</dbReference>
<name>A0A6G7Y9K3_9ACTN</name>
<dbReference type="GO" id="GO:0003700">
    <property type="term" value="F:DNA-binding transcription factor activity"/>
    <property type="evidence" value="ECO:0007669"/>
    <property type="project" value="InterPro"/>
</dbReference>
<comment type="similarity">
    <text evidence="1">Belongs to the ROK (NagC/XylR) family.</text>
</comment>
<dbReference type="Gene3D" id="3.30.420.40">
    <property type="match status" value="2"/>
</dbReference>
<dbReference type="Pfam" id="PF12802">
    <property type="entry name" value="MarR_2"/>
    <property type="match status" value="1"/>
</dbReference>
<dbReference type="Proteomes" id="UP000501058">
    <property type="component" value="Chromosome"/>
</dbReference>
<dbReference type="Pfam" id="PF00480">
    <property type="entry name" value="ROK"/>
    <property type="match status" value="1"/>
</dbReference>
<dbReference type="SUPFAM" id="SSF53067">
    <property type="entry name" value="Actin-like ATPase domain"/>
    <property type="match status" value="1"/>
</dbReference>
<dbReference type="AlphaFoldDB" id="A0A6G7Y9K3"/>
<dbReference type="InterPro" id="IPR000835">
    <property type="entry name" value="HTH_MarR-typ"/>
</dbReference>
<evidence type="ECO:0000313" key="3">
    <source>
        <dbReference type="EMBL" id="QIK73574.1"/>
    </source>
</evidence>
<dbReference type="Gene3D" id="1.10.10.10">
    <property type="entry name" value="Winged helix-like DNA-binding domain superfamily/Winged helix DNA-binding domain"/>
    <property type="match status" value="1"/>
</dbReference>
<dbReference type="EMBL" id="CP049865">
    <property type="protein sequence ID" value="QIK73574.1"/>
    <property type="molecule type" value="Genomic_DNA"/>
</dbReference>
<protein>
    <submittedName>
        <fullName evidence="3">ROK family transcriptional regulator</fullName>
    </submittedName>
</protein>
<dbReference type="KEGG" id="prv:G7070_16510"/>
<dbReference type="InterPro" id="IPR036390">
    <property type="entry name" value="WH_DNA-bd_sf"/>
</dbReference>
<evidence type="ECO:0000256" key="1">
    <source>
        <dbReference type="ARBA" id="ARBA00006479"/>
    </source>
</evidence>
<proteinExistence type="inferred from homology"/>
<accession>A0A6G7Y9K3</accession>
<sequence>MSQETDTGSGLNEAPTSSAALRALRLESAAAALLAHGPLSRTELAEITGYSRSSMTATIRELIAGGFVKETGHEESTGGRRRTIVQFDRRAVHLSLVSIEGVHVLVSQIDLVGSVEAQLRRRLNHDDPLSTIIEALRALHAASEHASRCVVVSLPGVMSAEGDVSLAPALGASMTVRLRDALGEAIGLPVLVENDVNLVALGESTAGAARDHSDVVLIYVGDGIGSALLLDGRIHRGATGSAGEVGFLPWDKVMPSASAAVGPLEARWAVGALVTRAAELGIDCTDHTVVAELAASEDPDARALLEGAVEAWAYAAVVTAYIMNPALVVFAGEAVHLPKAARAALAGRVTAAVPAPIKVRFAHLGEGAIAQGAIAHIETRPRLVFALDVPFDQAPDGKGAATEGGTPPGDS</sequence>
<dbReference type="SUPFAM" id="SSF46785">
    <property type="entry name" value="Winged helix' DNA-binding domain"/>
    <property type="match status" value="1"/>
</dbReference>
<dbReference type="RefSeq" id="WP_166234641.1">
    <property type="nucleotide sequence ID" value="NZ_CP049865.1"/>
</dbReference>
<dbReference type="InterPro" id="IPR000600">
    <property type="entry name" value="ROK"/>
</dbReference>
<keyword evidence="4" id="KW-1185">Reference proteome</keyword>
<dbReference type="PANTHER" id="PTHR18964:SF149">
    <property type="entry name" value="BIFUNCTIONAL UDP-N-ACETYLGLUCOSAMINE 2-EPIMERASE_N-ACETYLMANNOSAMINE KINASE"/>
    <property type="match status" value="1"/>
</dbReference>
<gene>
    <name evidence="3" type="ORF">G7070_16510</name>
</gene>
<dbReference type="InterPro" id="IPR036388">
    <property type="entry name" value="WH-like_DNA-bd_sf"/>
</dbReference>